<evidence type="ECO:0000313" key="3">
    <source>
        <dbReference type="EMBL" id="MUM77860.1"/>
    </source>
</evidence>
<keyword evidence="4" id="KW-1185">Reference proteome</keyword>
<feature type="domain" description="Rhodanese" evidence="2">
    <location>
        <begin position="58"/>
        <end position="153"/>
    </location>
</feature>
<dbReference type="RefSeq" id="WP_155934425.1">
    <property type="nucleotide sequence ID" value="NZ_WODC01000005.1"/>
</dbReference>
<dbReference type="SUPFAM" id="SSF52821">
    <property type="entry name" value="Rhodanese/Cell cycle control phosphatase"/>
    <property type="match status" value="2"/>
</dbReference>
<sequence>MIRRSRLSGLPRALGALLVALAFALAAPGPSARASEGFPLRHYYPEVPFISTADLLAGYGEIIVLDIRSRLEYDVARINNAVLLPLNEPDFGDRLVRVRPRESATPMAFYCNGHTCAKSYQAVQVALSLGFTNVFVYDGGIFDWIDAAPDKATLMGETPARAGRVIPPRDYLIRVLSYDAFAEAAKATDAVVIDIRDPFQRDVVPDIDGIRPIALDPLLSLVVSRIWTEKRLLFFDAVGSQVRWLQYFLEAYGYFDYAFLEGGVAAIAGDPGRVRPVIETNRSIVSSQEMLLKLTGDPNLDNSDRKVLSFLLANVKFNNYIVVDLADAGKILCIPQDLFMTSVRKLTRHRYATHTVMQETLIVQVDPRLGWKGKVGDKTWEDKMAEFDKTVGR</sequence>
<evidence type="ECO:0000256" key="1">
    <source>
        <dbReference type="SAM" id="SignalP"/>
    </source>
</evidence>
<evidence type="ECO:0000259" key="2">
    <source>
        <dbReference type="PROSITE" id="PS50206"/>
    </source>
</evidence>
<keyword evidence="3" id="KW-0808">Transferase</keyword>
<feature type="signal peptide" evidence="1">
    <location>
        <begin position="1"/>
        <end position="26"/>
    </location>
</feature>
<dbReference type="PROSITE" id="PS50206">
    <property type="entry name" value="RHODANESE_3"/>
    <property type="match status" value="1"/>
</dbReference>
<feature type="chain" id="PRO_5029814819" evidence="1">
    <location>
        <begin position="27"/>
        <end position="393"/>
    </location>
</feature>
<proteinExistence type="predicted"/>
<dbReference type="Gene3D" id="3.40.250.10">
    <property type="entry name" value="Rhodanese-like domain"/>
    <property type="match status" value="1"/>
</dbReference>
<keyword evidence="1" id="KW-0732">Signal</keyword>
<dbReference type="Pfam" id="PF00581">
    <property type="entry name" value="Rhodanese"/>
    <property type="match status" value="1"/>
</dbReference>
<organism evidence="3 4">
    <name type="scientific">Pseudodesulfovibrio alkaliphilus</name>
    <dbReference type="NCBI Taxonomy" id="2661613"/>
    <lineage>
        <taxon>Bacteria</taxon>
        <taxon>Pseudomonadati</taxon>
        <taxon>Thermodesulfobacteriota</taxon>
        <taxon>Desulfovibrionia</taxon>
        <taxon>Desulfovibrionales</taxon>
        <taxon>Desulfovibrionaceae</taxon>
    </lineage>
</organism>
<dbReference type="Proteomes" id="UP000461162">
    <property type="component" value="Unassembled WGS sequence"/>
</dbReference>
<dbReference type="AlphaFoldDB" id="A0A7K1KPF3"/>
<gene>
    <name evidence="3" type="ORF">GKC30_09460</name>
</gene>
<comment type="caution">
    <text evidence="3">The sequence shown here is derived from an EMBL/GenBank/DDBJ whole genome shotgun (WGS) entry which is preliminary data.</text>
</comment>
<dbReference type="SMART" id="SM00450">
    <property type="entry name" value="RHOD"/>
    <property type="match status" value="2"/>
</dbReference>
<dbReference type="EMBL" id="WODC01000005">
    <property type="protein sequence ID" value="MUM77860.1"/>
    <property type="molecule type" value="Genomic_DNA"/>
</dbReference>
<dbReference type="PANTHER" id="PTHR43031">
    <property type="entry name" value="FAD-DEPENDENT OXIDOREDUCTASE"/>
    <property type="match status" value="1"/>
</dbReference>
<accession>A0A7K1KPF3</accession>
<evidence type="ECO:0000313" key="4">
    <source>
        <dbReference type="Proteomes" id="UP000461162"/>
    </source>
</evidence>
<reference evidence="3 4" key="1">
    <citation type="submission" date="2019-11" db="EMBL/GenBank/DDBJ databases">
        <title>Pseudodesulfovibrio alkaliphilus, sp. nov., an alkaliphilic sulfate-reducing bacteria from mud volcano of Taman peninsula, Russia.</title>
        <authorList>
            <person name="Frolova A."/>
            <person name="Merkel A.Y."/>
            <person name="Slobodkin A.I."/>
        </authorList>
    </citation>
    <scope>NUCLEOTIDE SEQUENCE [LARGE SCALE GENOMIC DNA]</scope>
    <source>
        <strain evidence="3 4">F-1</strain>
    </source>
</reference>
<dbReference type="CDD" id="cd00158">
    <property type="entry name" value="RHOD"/>
    <property type="match status" value="2"/>
</dbReference>
<dbReference type="InterPro" id="IPR001763">
    <property type="entry name" value="Rhodanese-like_dom"/>
</dbReference>
<dbReference type="InterPro" id="IPR036873">
    <property type="entry name" value="Rhodanese-like_dom_sf"/>
</dbReference>
<dbReference type="InterPro" id="IPR050229">
    <property type="entry name" value="GlpE_sulfurtransferase"/>
</dbReference>
<protein>
    <submittedName>
        <fullName evidence="3">Sulfurtransferase</fullName>
    </submittedName>
</protein>
<dbReference type="PANTHER" id="PTHR43031:SF16">
    <property type="entry name" value="OXIDOREDUCTASE"/>
    <property type="match status" value="1"/>
</dbReference>
<dbReference type="GO" id="GO:0016740">
    <property type="term" value="F:transferase activity"/>
    <property type="evidence" value="ECO:0007669"/>
    <property type="project" value="UniProtKB-KW"/>
</dbReference>
<name>A0A7K1KPF3_9BACT</name>